<evidence type="ECO:0000313" key="3">
    <source>
        <dbReference type="Proteomes" id="UP000005104"/>
    </source>
</evidence>
<feature type="transmembrane region" description="Helical" evidence="1">
    <location>
        <begin position="35"/>
        <end position="57"/>
    </location>
</feature>
<dbReference type="EMBL" id="CM001441">
    <property type="protein sequence ID" value="EHQ90108.1"/>
    <property type="molecule type" value="Genomic_DNA"/>
</dbReference>
<feature type="transmembrane region" description="Helical" evidence="1">
    <location>
        <begin position="6"/>
        <end position="28"/>
    </location>
</feature>
<gene>
    <name evidence="2" type="ORF">DesyoDRAFT_3065</name>
</gene>
<keyword evidence="1" id="KW-1133">Transmembrane helix</keyword>
<accession>H5XVM5</accession>
<dbReference type="AlphaFoldDB" id="H5XVM5"/>
<organism evidence="2 3">
    <name type="scientific">Desulfosporosinus youngiae DSM 17734</name>
    <dbReference type="NCBI Taxonomy" id="768710"/>
    <lineage>
        <taxon>Bacteria</taxon>
        <taxon>Bacillati</taxon>
        <taxon>Bacillota</taxon>
        <taxon>Clostridia</taxon>
        <taxon>Eubacteriales</taxon>
        <taxon>Desulfitobacteriaceae</taxon>
        <taxon>Desulfosporosinus</taxon>
    </lineage>
</organism>
<keyword evidence="1" id="KW-0472">Membrane</keyword>
<evidence type="ECO:0000313" key="2">
    <source>
        <dbReference type="EMBL" id="EHQ90108.1"/>
    </source>
</evidence>
<reference evidence="2 3" key="1">
    <citation type="submission" date="2011-11" db="EMBL/GenBank/DDBJ databases">
        <title>The Noncontiguous Finished genome of Desulfosporosinus youngiae DSM 17734.</title>
        <authorList>
            <consortium name="US DOE Joint Genome Institute (JGI-PGF)"/>
            <person name="Lucas S."/>
            <person name="Han J."/>
            <person name="Lapidus A."/>
            <person name="Cheng J.-F."/>
            <person name="Goodwin L."/>
            <person name="Pitluck S."/>
            <person name="Peters L."/>
            <person name="Ovchinnikova G."/>
            <person name="Lu M."/>
            <person name="Land M.L."/>
            <person name="Hauser L."/>
            <person name="Pester M."/>
            <person name="Spring S."/>
            <person name="Ollivier B."/>
            <person name="Rattei T."/>
            <person name="Klenk H.-P."/>
            <person name="Wagner M."/>
            <person name="Loy A."/>
            <person name="Woyke T.J."/>
        </authorList>
    </citation>
    <scope>NUCLEOTIDE SEQUENCE [LARGE SCALE GENOMIC DNA]</scope>
    <source>
        <strain evidence="2 3">DSM 17734</strain>
    </source>
</reference>
<keyword evidence="1" id="KW-0812">Transmembrane</keyword>
<name>H5XVM5_9FIRM</name>
<keyword evidence="3" id="KW-1185">Reference proteome</keyword>
<protein>
    <submittedName>
        <fullName evidence="2">Uncharacterized protein</fullName>
    </submittedName>
</protein>
<evidence type="ECO:0000256" key="1">
    <source>
        <dbReference type="SAM" id="Phobius"/>
    </source>
</evidence>
<sequence>MVLSNYLPWQLSVLLLTLSCIVCISYSVKYWRSGYKIVAVSFFGFSILAAQMVLGYLRGSGYNGDYNKRFQN</sequence>
<dbReference type="Proteomes" id="UP000005104">
    <property type="component" value="Chromosome"/>
</dbReference>
<proteinExistence type="predicted"/>
<dbReference type="HOGENOM" id="CLU_2715880_0_0_9"/>